<comment type="caution">
    <text evidence="1">The sequence shown here is derived from an EMBL/GenBank/DDBJ whole genome shotgun (WGS) entry which is preliminary data.</text>
</comment>
<reference evidence="1 2" key="1">
    <citation type="submission" date="2018-08" db="EMBL/GenBank/DDBJ databases">
        <title>Recombination of ecologically and evolutionarily significant loci maintains genetic cohesion in the Pseudomonas syringae species complex.</title>
        <authorList>
            <person name="Dillon M."/>
            <person name="Thakur S."/>
            <person name="Almeida R.N.D."/>
            <person name="Weir B.S."/>
            <person name="Guttman D.S."/>
        </authorList>
    </citation>
    <scope>NUCLEOTIDE SEQUENCE [LARGE SCALE GENOMIC DNA]</scope>
    <source>
        <strain evidence="1 2">ICMP 3353</strain>
    </source>
</reference>
<dbReference type="Proteomes" id="UP000277236">
    <property type="component" value="Unassembled WGS sequence"/>
</dbReference>
<dbReference type="AlphaFoldDB" id="A0A3M4LQG8"/>
<evidence type="ECO:0000313" key="1">
    <source>
        <dbReference type="EMBL" id="RMQ43713.1"/>
    </source>
</evidence>
<sequence length="142" mass="15744">MIRLAWTSHIVLVMLIGWLAAQCVLQAWHGLTPAAVGNVPTTPVADLLSRHWRAGPVLSNELPLTTLSIEYLGGLKASPLSSTVVVLRYEQRQRTLGRGQKLAPGIFLQDIDELGLVFDNNGKRERLPWPPQRPSFGFRQQG</sequence>
<proteinExistence type="predicted"/>
<dbReference type="EMBL" id="RBRE01000064">
    <property type="protein sequence ID" value="RMQ43713.1"/>
    <property type="molecule type" value="Genomic_DNA"/>
</dbReference>
<dbReference type="RefSeq" id="WP_122317030.1">
    <property type="nucleotide sequence ID" value="NZ_RBRE01000064.1"/>
</dbReference>
<accession>A0A3M4LQG8</accession>
<organism evidence="1 2">
    <name type="scientific">Pseudomonas cichorii</name>
    <dbReference type="NCBI Taxonomy" id="36746"/>
    <lineage>
        <taxon>Bacteria</taxon>
        <taxon>Pseudomonadati</taxon>
        <taxon>Pseudomonadota</taxon>
        <taxon>Gammaproteobacteria</taxon>
        <taxon>Pseudomonadales</taxon>
        <taxon>Pseudomonadaceae</taxon>
        <taxon>Pseudomonas</taxon>
    </lineage>
</organism>
<protein>
    <submittedName>
        <fullName evidence="1">Type II secretion protein C</fullName>
    </submittedName>
</protein>
<evidence type="ECO:0000313" key="2">
    <source>
        <dbReference type="Proteomes" id="UP000277236"/>
    </source>
</evidence>
<name>A0A3M4LQG8_PSECI</name>
<dbReference type="OrthoDB" id="7014409at2"/>
<gene>
    <name evidence="1" type="ORF">ALQ04_02936</name>
</gene>